<feature type="active site" description="Proton acceptor; for glutaminase activity" evidence="7">
    <location>
        <position position="41"/>
    </location>
</feature>
<sequence length="549" mass="60498">MKIGMAQIDPTVGDFEGNSEKICRFAERARREACDLVVFPEMAVTGYPPRDLLEKSGFVARSRRYWDRLARASEGIGMICGAVTENRDGPGKPLYNAALFFEDGRLIAEARKRLLPSYDVFDEERYFEPGREPCWVDFRGKRLGITVCEDIWTEEPFLPRALYRVNPVMDLAAASIDLLVNVSASPFHVGKAEWVGGLLRSHAARVGVPVVYVNQVGGNDELIFQGRSVVWDPGGRRLACGADFREDLVTWDSETGNGDDHAGSLDAPEEVIEALALGLRDYAAKCGFSRAVLGLSGGIDSAVTACLAKLALGAENVLGVGMPGPYNAPESLEDAGEVARRLGMDFRVVPIHRPFEAFAEVLAPVFQGTAPDVTEENLQARLRGVILMALSNKFNRLLLNTGNKSELAVGYCTLYGDMNGGLSVLGDVPKTMVYRVAERINGRYGWIPDRTVRRPPSAELRPGQKDEDSLPPYDVLDPILAAYVEERLSAEEIASRGWDLETVRWVVHRVDGNEYKRWQAPPVLRVTSKAFGIGRRLPIAHGYREGRTA</sequence>
<dbReference type="EMBL" id="CP040098">
    <property type="protein sequence ID" value="QCQ22528.1"/>
    <property type="molecule type" value="Genomic_DNA"/>
</dbReference>
<gene>
    <name evidence="7" type="primary">nadE</name>
    <name evidence="11" type="ORF">FDQ92_10345</name>
</gene>
<feature type="binding site" evidence="7">
    <location>
        <position position="191"/>
    </location>
    <ligand>
        <name>L-glutamine</name>
        <dbReference type="ChEBI" id="CHEBI:58359"/>
    </ligand>
</feature>
<dbReference type="InterPro" id="IPR003010">
    <property type="entry name" value="C-N_Hydrolase"/>
</dbReference>
<reference evidence="11 12" key="2">
    <citation type="submission" date="2019-05" db="EMBL/GenBank/DDBJ databases">
        <authorList>
            <person name="Suflita J.M."/>
            <person name="Marks C.R."/>
        </authorList>
    </citation>
    <scope>NUCLEOTIDE SEQUENCE [LARGE SCALE GENOMIC DNA]</scope>
    <source>
        <strain evidence="11 12">ALDC</strain>
    </source>
</reference>
<proteinExistence type="inferred from homology"/>
<organism evidence="11 12">
    <name type="scientific">Desulfoglaeba alkanexedens ALDC</name>
    <dbReference type="NCBI Taxonomy" id="980445"/>
    <lineage>
        <taxon>Bacteria</taxon>
        <taxon>Pseudomonadati</taxon>
        <taxon>Thermodesulfobacteriota</taxon>
        <taxon>Syntrophobacteria</taxon>
        <taxon>Syntrophobacterales</taxon>
        <taxon>Syntrophobacteraceae</taxon>
        <taxon>Desulfoglaeba</taxon>
    </lineage>
</organism>
<dbReference type="Gene3D" id="3.60.110.10">
    <property type="entry name" value="Carbon-nitrogen hydrolase"/>
    <property type="match status" value="1"/>
</dbReference>
<evidence type="ECO:0000256" key="4">
    <source>
        <dbReference type="ARBA" id="ARBA00022741"/>
    </source>
</evidence>
<keyword evidence="3 7" id="KW-0436">Ligase</keyword>
<dbReference type="GO" id="GO:0008795">
    <property type="term" value="F:NAD+ synthase activity"/>
    <property type="evidence" value="ECO:0007669"/>
    <property type="project" value="UniProtKB-UniRule"/>
</dbReference>
<comment type="similarity">
    <text evidence="2 7 8">In the C-terminal section; belongs to the NAD synthetase family.</text>
</comment>
<keyword evidence="4 7" id="KW-0547">Nucleotide-binding</keyword>
<comment type="catalytic activity">
    <reaction evidence="7 8">
        <text>deamido-NAD(+) + L-glutamine + ATP + H2O = L-glutamate + AMP + diphosphate + NAD(+) + H(+)</text>
        <dbReference type="Rhea" id="RHEA:24384"/>
        <dbReference type="ChEBI" id="CHEBI:15377"/>
        <dbReference type="ChEBI" id="CHEBI:15378"/>
        <dbReference type="ChEBI" id="CHEBI:29985"/>
        <dbReference type="ChEBI" id="CHEBI:30616"/>
        <dbReference type="ChEBI" id="CHEBI:33019"/>
        <dbReference type="ChEBI" id="CHEBI:57540"/>
        <dbReference type="ChEBI" id="CHEBI:58359"/>
        <dbReference type="ChEBI" id="CHEBI:58437"/>
        <dbReference type="ChEBI" id="CHEBI:456215"/>
        <dbReference type="EC" id="6.3.5.1"/>
    </reaction>
</comment>
<feature type="binding site" evidence="7">
    <location>
        <position position="406"/>
    </location>
    <ligand>
        <name>deamido-NAD(+)</name>
        <dbReference type="ChEBI" id="CHEBI:58437"/>
        <note>ligand shared between two neighboring subunits</note>
    </ligand>
</feature>
<dbReference type="EC" id="6.3.5.1" evidence="7 8"/>
<feature type="binding site" evidence="7">
    <location>
        <position position="185"/>
    </location>
    <ligand>
        <name>L-glutamine</name>
        <dbReference type="ChEBI" id="CHEBI:58359"/>
    </ligand>
</feature>
<dbReference type="InterPro" id="IPR022310">
    <property type="entry name" value="NAD/GMP_synthase"/>
</dbReference>
<comment type="pathway">
    <text evidence="1 7 8">Cofactor biosynthesis; NAD(+) biosynthesis; NAD(+) from deamido-NAD(+) (L-Gln route): step 1/1.</text>
</comment>
<feature type="active site" description="For glutaminase activity" evidence="7">
    <location>
        <position position="112"/>
    </location>
</feature>
<evidence type="ECO:0000256" key="8">
    <source>
        <dbReference type="PIRNR" id="PIRNR006630"/>
    </source>
</evidence>
<dbReference type="CDD" id="cd00553">
    <property type="entry name" value="NAD_synthase"/>
    <property type="match status" value="1"/>
</dbReference>
<feature type="binding site" evidence="7">
    <location>
        <position position="516"/>
    </location>
    <ligand>
        <name>deamido-NAD(+)</name>
        <dbReference type="ChEBI" id="CHEBI:58437"/>
        <note>ligand shared between two neighboring subunits</note>
    </ligand>
</feature>
<dbReference type="GO" id="GO:0009435">
    <property type="term" value="P:NAD+ biosynthetic process"/>
    <property type="evidence" value="ECO:0007669"/>
    <property type="project" value="UniProtKB-UniRule"/>
</dbReference>
<evidence type="ECO:0000256" key="1">
    <source>
        <dbReference type="ARBA" id="ARBA00005188"/>
    </source>
</evidence>
<dbReference type="InterPro" id="IPR014445">
    <property type="entry name" value="Gln-dep_NAD_synthase"/>
</dbReference>
<keyword evidence="12" id="KW-1185">Reference proteome</keyword>
<feature type="binding site" evidence="7">
    <location>
        <begin position="294"/>
        <end position="301"/>
    </location>
    <ligand>
        <name>ATP</name>
        <dbReference type="ChEBI" id="CHEBI:30616"/>
    </ligand>
</feature>
<comment type="function">
    <text evidence="7">Catalyzes the ATP-dependent amidation of deamido-NAD to form NAD. Uses L-glutamine as a nitrogen source.</text>
</comment>
<accession>A0A4P8L3R6</accession>
<dbReference type="SUPFAM" id="SSF56317">
    <property type="entry name" value="Carbon-nitrogen hydrolase"/>
    <property type="match status" value="1"/>
</dbReference>
<feature type="binding site" evidence="7">
    <location>
        <position position="377"/>
    </location>
    <ligand>
        <name>deamido-NAD(+)</name>
        <dbReference type="ChEBI" id="CHEBI:58437"/>
        <note>ligand shared between two neighboring subunits</note>
    </ligand>
</feature>
<evidence type="ECO:0000313" key="11">
    <source>
        <dbReference type="EMBL" id="QCQ22528.1"/>
    </source>
</evidence>
<reference evidence="11 12" key="1">
    <citation type="submission" date="2019-05" db="EMBL/GenBank/DDBJ databases">
        <title>The Complete Genome Sequence of the n-alkane-degrading Desulfoglaeba alkanexedens ALDC reveals multiple alkylsuccinate synthase gene clusters.</title>
        <authorList>
            <person name="Callaghan A.V."/>
            <person name="Davidova I.A."/>
            <person name="Duncan K.E."/>
            <person name="Morris B."/>
            <person name="McInerney M.J."/>
        </authorList>
    </citation>
    <scope>NUCLEOTIDE SEQUENCE [LARGE SCALE GENOMIC DNA]</scope>
    <source>
        <strain evidence="11 12">ALDC</strain>
    </source>
</reference>
<dbReference type="GO" id="GO:0005524">
    <property type="term" value="F:ATP binding"/>
    <property type="evidence" value="ECO:0007669"/>
    <property type="project" value="UniProtKB-UniRule"/>
</dbReference>
<dbReference type="PANTHER" id="PTHR23090">
    <property type="entry name" value="NH 3 /GLUTAMINE-DEPENDENT NAD + SYNTHETASE"/>
    <property type="match status" value="1"/>
</dbReference>
<dbReference type="PANTHER" id="PTHR23090:SF9">
    <property type="entry name" value="GLUTAMINE-DEPENDENT NAD(+) SYNTHETASE"/>
    <property type="match status" value="1"/>
</dbReference>
<dbReference type="AlphaFoldDB" id="A0A4P8L3R6"/>
<dbReference type="FunFam" id="3.40.50.620:FF:000106">
    <property type="entry name" value="Glutamine-dependent NAD(+) synthetase"/>
    <property type="match status" value="1"/>
</dbReference>
<dbReference type="InterPro" id="IPR014729">
    <property type="entry name" value="Rossmann-like_a/b/a_fold"/>
</dbReference>
<dbReference type="Gene3D" id="3.40.50.620">
    <property type="entry name" value="HUPs"/>
    <property type="match status" value="1"/>
</dbReference>
<dbReference type="NCBIfam" id="TIGR00552">
    <property type="entry name" value="nadE"/>
    <property type="match status" value="1"/>
</dbReference>
<evidence type="ECO:0000256" key="2">
    <source>
        <dbReference type="ARBA" id="ARBA00007145"/>
    </source>
</evidence>
<dbReference type="GO" id="GO:0004359">
    <property type="term" value="F:glutaminase activity"/>
    <property type="evidence" value="ECO:0007669"/>
    <property type="project" value="InterPro"/>
</dbReference>
<dbReference type="NCBIfam" id="NF010588">
    <property type="entry name" value="PRK13981.1"/>
    <property type="match status" value="1"/>
</dbReference>
<keyword evidence="6 7" id="KW-0520">NAD</keyword>
<dbReference type="PIRSF" id="PIRSF006630">
    <property type="entry name" value="NADS_GAT"/>
    <property type="match status" value="1"/>
</dbReference>
<dbReference type="KEGG" id="dax:FDQ92_10345"/>
<dbReference type="UniPathway" id="UPA00253">
    <property type="reaction ID" value="UER00334"/>
</dbReference>
<dbReference type="Pfam" id="PF00795">
    <property type="entry name" value="CN_hydrolase"/>
    <property type="match status" value="1"/>
</dbReference>
<evidence type="ECO:0000256" key="9">
    <source>
        <dbReference type="RuleBase" id="RU003811"/>
    </source>
</evidence>
<evidence type="ECO:0000256" key="6">
    <source>
        <dbReference type="ARBA" id="ARBA00023027"/>
    </source>
</evidence>
<dbReference type="RefSeq" id="WP_137424774.1">
    <property type="nucleotide sequence ID" value="NZ_CP040098.1"/>
</dbReference>
<evidence type="ECO:0000256" key="5">
    <source>
        <dbReference type="ARBA" id="ARBA00022840"/>
    </source>
</evidence>
<comment type="caution">
    <text evidence="7">Lacks conserved residue(s) required for the propagation of feature annotation.</text>
</comment>
<dbReference type="PROSITE" id="PS50263">
    <property type="entry name" value="CN_HYDROLASE"/>
    <property type="match status" value="1"/>
</dbReference>
<feature type="domain" description="CN hydrolase" evidence="10">
    <location>
        <begin position="1"/>
        <end position="255"/>
    </location>
</feature>
<dbReference type="GO" id="GO:0003952">
    <property type="term" value="F:NAD+ synthase (glutamine-hydrolyzing) activity"/>
    <property type="evidence" value="ECO:0007669"/>
    <property type="project" value="UniProtKB-UniRule"/>
</dbReference>
<protein>
    <recommendedName>
        <fullName evidence="7 8">Glutamine-dependent NAD(+) synthetase</fullName>
        <ecNumber evidence="7 8">6.3.5.1</ecNumber>
    </recommendedName>
    <alternativeName>
        <fullName evidence="7 8">NAD(+) synthase [glutamine-hydrolyzing]</fullName>
    </alternativeName>
</protein>
<dbReference type="OrthoDB" id="9799210at2"/>
<keyword evidence="5 7" id="KW-0067">ATP-binding</keyword>
<dbReference type="Pfam" id="PF02540">
    <property type="entry name" value="NAD_synthase"/>
    <property type="match status" value="1"/>
</dbReference>
<evidence type="ECO:0000256" key="3">
    <source>
        <dbReference type="ARBA" id="ARBA00022598"/>
    </source>
</evidence>
<name>A0A4P8L3R6_9BACT</name>
<feature type="active site" description="Nucleophile; for glutaminase activity" evidence="7">
    <location>
        <position position="148"/>
    </location>
</feature>
<dbReference type="SUPFAM" id="SSF52402">
    <property type="entry name" value="Adenine nucleotide alpha hydrolases-like"/>
    <property type="match status" value="1"/>
</dbReference>
<comment type="similarity">
    <text evidence="9">Belongs to the NAD synthetase family.</text>
</comment>
<dbReference type="Proteomes" id="UP000298602">
    <property type="component" value="Chromosome"/>
</dbReference>
<evidence type="ECO:0000256" key="7">
    <source>
        <dbReference type="HAMAP-Rule" id="MF_02090"/>
    </source>
</evidence>
<dbReference type="InterPro" id="IPR003694">
    <property type="entry name" value="NAD_synthase"/>
</dbReference>
<dbReference type="HAMAP" id="MF_02090">
    <property type="entry name" value="NadE_glutamine_dep"/>
    <property type="match status" value="1"/>
</dbReference>
<feature type="binding site" evidence="7">
    <location>
        <position position="401"/>
    </location>
    <ligand>
        <name>ATP</name>
        <dbReference type="ChEBI" id="CHEBI:30616"/>
    </ligand>
</feature>
<evidence type="ECO:0000313" key="12">
    <source>
        <dbReference type="Proteomes" id="UP000298602"/>
    </source>
</evidence>
<dbReference type="InterPro" id="IPR036526">
    <property type="entry name" value="C-N_Hydrolase_sf"/>
</dbReference>
<evidence type="ECO:0000259" key="10">
    <source>
        <dbReference type="PROSITE" id="PS50263"/>
    </source>
</evidence>
<feature type="binding site" evidence="7">
    <location>
        <position position="118"/>
    </location>
    <ligand>
        <name>L-glutamine</name>
        <dbReference type="ChEBI" id="CHEBI:58359"/>
    </ligand>
</feature>
<dbReference type="GO" id="GO:0005737">
    <property type="term" value="C:cytoplasm"/>
    <property type="evidence" value="ECO:0007669"/>
    <property type="project" value="InterPro"/>
</dbReference>
<dbReference type="CDD" id="cd07570">
    <property type="entry name" value="GAT_Gln-NAD-synth"/>
    <property type="match status" value="1"/>
</dbReference>